<proteinExistence type="predicted"/>
<protein>
    <submittedName>
        <fullName evidence="2">Myeloid leukemia factor</fullName>
    </submittedName>
</protein>
<dbReference type="WBParaSite" id="ES5_v2.g8008.t1">
    <property type="protein sequence ID" value="ES5_v2.g8008.t1"/>
    <property type="gene ID" value="ES5_v2.g8008"/>
</dbReference>
<sequence length="305" mass="34655">MFGGDPFDPFGTRRQMRQMEEMMDNMMGDPFGMNSFFPGFGHARGMAMLEDSSTNNRSRRRENNQVAASPFGFGGGLFGDFGNIMQQMQMMEPGITNDPNSHVFSQSTMISYDGSGQPKVVTNSVRKTGDVKETRRTVRDGEREEVTVGHAIGDREHIIEKKRHRDGRVRKNQKFVNLDEEEAEHFNNEFKSRAHRNLNGLFRDEFPSASRHHAIENGRSSRHATTNEMEHSGHSRRTASSTTKKESQPIIEIPDDDNEEDDDIMITYSNNRNGPRISEVTDDDTVTASSSKRRKGMFGKYFGNE</sequence>
<organism evidence="1 2">
    <name type="scientific">Panagrolaimus sp. ES5</name>
    <dbReference type="NCBI Taxonomy" id="591445"/>
    <lineage>
        <taxon>Eukaryota</taxon>
        <taxon>Metazoa</taxon>
        <taxon>Ecdysozoa</taxon>
        <taxon>Nematoda</taxon>
        <taxon>Chromadorea</taxon>
        <taxon>Rhabditida</taxon>
        <taxon>Tylenchina</taxon>
        <taxon>Panagrolaimomorpha</taxon>
        <taxon>Panagrolaimoidea</taxon>
        <taxon>Panagrolaimidae</taxon>
        <taxon>Panagrolaimus</taxon>
    </lineage>
</organism>
<evidence type="ECO:0000313" key="1">
    <source>
        <dbReference type="Proteomes" id="UP000887579"/>
    </source>
</evidence>
<dbReference type="Proteomes" id="UP000887579">
    <property type="component" value="Unplaced"/>
</dbReference>
<name>A0AC34GTM6_9BILA</name>
<reference evidence="2" key="1">
    <citation type="submission" date="2022-11" db="UniProtKB">
        <authorList>
            <consortium name="WormBaseParasite"/>
        </authorList>
    </citation>
    <scope>IDENTIFICATION</scope>
</reference>
<accession>A0AC34GTM6</accession>
<evidence type="ECO:0000313" key="2">
    <source>
        <dbReference type="WBParaSite" id="ES5_v2.g8008.t1"/>
    </source>
</evidence>